<feature type="region of interest" description="Disordered" evidence="1">
    <location>
        <begin position="1044"/>
        <end position="1205"/>
    </location>
</feature>
<name>K9B2E0_9STAP</name>
<dbReference type="GO" id="GO:0042910">
    <property type="term" value="F:xenobiotic transmembrane transporter activity"/>
    <property type="evidence" value="ECO:0007669"/>
    <property type="project" value="TreeGrafter"/>
</dbReference>
<dbReference type="Pfam" id="PF00873">
    <property type="entry name" value="ACR_tran"/>
    <property type="match status" value="2"/>
</dbReference>
<gene>
    <name evidence="3" type="ORF">C273_04000</name>
</gene>
<dbReference type="SUPFAM" id="SSF82714">
    <property type="entry name" value="Multidrug efflux transporter AcrB TolC docking domain, DN and DC subdomains"/>
    <property type="match status" value="2"/>
</dbReference>
<dbReference type="PRINTS" id="PR00702">
    <property type="entry name" value="ACRIFLAVINRP"/>
</dbReference>
<feature type="transmembrane region" description="Helical" evidence="2">
    <location>
        <begin position="492"/>
        <end position="519"/>
    </location>
</feature>
<dbReference type="Gene3D" id="3.30.70.1430">
    <property type="entry name" value="Multidrug efflux transporter AcrB pore domain"/>
    <property type="match status" value="2"/>
</dbReference>
<dbReference type="Gene3D" id="1.20.1640.10">
    <property type="entry name" value="Multidrug efflux transporter AcrB transmembrane domain"/>
    <property type="match status" value="2"/>
</dbReference>
<evidence type="ECO:0000313" key="3">
    <source>
        <dbReference type="EMBL" id="EKU48937.1"/>
    </source>
</evidence>
<dbReference type="RefSeq" id="WP_009382810.1">
    <property type="nucleotide sequence ID" value="NZ_AMSQ01000005.1"/>
</dbReference>
<dbReference type="Gene3D" id="3.30.2090.10">
    <property type="entry name" value="Multidrug efflux transporter AcrB TolC docking domain, DN and DC subdomains"/>
    <property type="match status" value="2"/>
</dbReference>
<feature type="transmembrane region" description="Helical" evidence="2">
    <location>
        <begin position="975"/>
        <end position="994"/>
    </location>
</feature>
<reference evidence="3 4" key="1">
    <citation type="journal article" date="2013" name="Genome Announc.">
        <title>Genome Sequence of Staphylococcus massiliensis Strain S46, Isolated from the Surface of Healthy Human Skin.</title>
        <authorList>
            <person name="Srivastav R."/>
            <person name="Singh A."/>
            <person name="Jangir P.K."/>
            <person name="Kumari C."/>
            <person name="Muduli S."/>
            <person name="Sharma R."/>
        </authorList>
    </citation>
    <scope>NUCLEOTIDE SEQUENCE [LARGE SCALE GENOMIC DNA]</scope>
    <source>
        <strain evidence="3 4">S46</strain>
    </source>
</reference>
<sequence>MVRKMIRFSLSNKFALILMALLILLGGVYSSLKLRMEMLPDTEPPVLTVQTKMPGATPDTVSEEVSDKMDDAIKGMSDVKSVKSESLENASVITVEYKKGVDLDNVESKLKKEVEKLSFREGVEEPEITRFNMNSLPVLVHSFTNKEGDLKKVSKTIEEELVPKLETVDGVQKAQVDGQTSKQVTLEFDKDKLNEVGLNENQVGNYIKSISSKAPLGLYQFDDKEKSIIVDGSFDDPSEIENLEIPVAMAKQMPSTATAGEGGAGGGQAPSGGSGEASAQKVSLSELAEVNIGDERDSISKTNGKDAVNVQITKSEDANTVKVANKVKDEIKKIEDKHPELNSTIVRDTAKPIQDSLTTMIEKAILGSIVAIVVILFFLRNISTTAISVVSIPLSILIALVALKLCDVSLNILTLGALTIAIGRVIDDSIVVIENIYRRLSSPTERMKGDNLIVDATKEVFIPIMSSTIVTVVVFLPLIFVSGQVGEMFKPFALAIAFSLLASLLVSLTVVPALGSSFFKNGLAKRDRNEKTLGNLGRKYQDFLKKCLNNKKRVLLISLGLLLLSAVIGVFAIGTSYLSAGDNKVLTLSYKPKPGEPEEKVLKNAEEAQKFLNDKKHVENVQYSVGAPSPNDPTGQTNNTALLVDYDKKTPDFENEAQRVLDEIEKFDHNGTWKNQDMGDGNSTKSLEVQVSGPSRDAIKDTVDKVEKKVKDVEGLANVKSDLSETYDQYKVKVDQEKAAQFGLSANSIAMQMNENIPEQKVAKVDDGGNKIDVKIKKSKDTDWSEEKLNQTSIPSPTGKDVTLSQISELEKAQTPSKIVKNDGDYASTISAEITEKDVGGVTGAAKKKVDEIETPKNVDISLGGTNEDISDAFSQLFVAMAAAIIIVYLVLVLTFKGALAPFTILFSLPFTIIGVVFGLLISGETLSVTSMIGLLMLIGIVVTNAIVLVDRIINKEREGLNRRDAIIEAAGTRIRPILMTAIATIGALLPMLFGGDGSVLISKSLAITVIGGLLSSTLLTLVVVPVIYELLFSLKNKYMKQGPKVATSGSYDTHNHDDSNNYRQASNGNRTKSSFTDKLNNWKDNYKNRKSDKDTRSEQPRTKQDEAPKETPKDEPTAKKPKTKYFNKDRFTPNHKSVKRDDVPDNEPKKAEPKTNNPIVDNHESTPTEFKKRSQRKRRPKKPKRPVYDENGNINKRSDRGKKK</sequence>
<feature type="compositionally biased region" description="Gly residues" evidence="1">
    <location>
        <begin position="260"/>
        <end position="275"/>
    </location>
</feature>
<keyword evidence="2" id="KW-0472">Membrane</keyword>
<dbReference type="AlphaFoldDB" id="K9B2E0"/>
<protein>
    <submittedName>
        <fullName evidence="3">Cation multidrug efflux pump</fullName>
    </submittedName>
</protein>
<keyword evidence="2" id="KW-0812">Transmembrane</keyword>
<feature type="transmembrane region" description="Helical" evidence="2">
    <location>
        <begin position="1006"/>
        <end position="1032"/>
    </location>
</feature>
<feature type="compositionally biased region" description="Basic residues" evidence="1">
    <location>
        <begin position="1174"/>
        <end position="1186"/>
    </location>
</feature>
<feature type="compositionally biased region" description="Basic and acidic residues" evidence="1">
    <location>
        <begin position="1140"/>
        <end position="1154"/>
    </location>
</feature>
<feature type="transmembrane region" description="Helical" evidence="2">
    <location>
        <begin position="903"/>
        <end position="923"/>
    </location>
</feature>
<organism evidence="3 4">
    <name type="scientific">Staphylococcus massiliensis S46</name>
    <dbReference type="NCBI Taxonomy" id="1229783"/>
    <lineage>
        <taxon>Bacteria</taxon>
        <taxon>Bacillati</taxon>
        <taxon>Bacillota</taxon>
        <taxon>Bacilli</taxon>
        <taxon>Bacillales</taxon>
        <taxon>Staphylococcaceae</taxon>
        <taxon>Staphylococcus</taxon>
    </lineage>
</organism>
<evidence type="ECO:0000256" key="2">
    <source>
        <dbReference type="SAM" id="Phobius"/>
    </source>
</evidence>
<dbReference type="STRING" id="1229783.C273_04000"/>
<dbReference type="SUPFAM" id="SSF82693">
    <property type="entry name" value="Multidrug efflux transporter AcrB pore domain, PN1, PN2, PC1 and PC2 subdomains"/>
    <property type="match status" value="2"/>
</dbReference>
<dbReference type="GO" id="GO:0005886">
    <property type="term" value="C:plasma membrane"/>
    <property type="evidence" value="ECO:0007669"/>
    <property type="project" value="TreeGrafter"/>
</dbReference>
<dbReference type="OrthoDB" id="9757876at2"/>
<dbReference type="EMBL" id="AMSQ01000005">
    <property type="protein sequence ID" value="EKU48937.1"/>
    <property type="molecule type" value="Genomic_DNA"/>
</dbReference>
<dbReference type="InterPro" id="IPR001036">
    <property type="entry name" value="Acrflvin-R"/>
</dbReference>
<feature type="transmembrane region" description="Helical" evidence="2">
    <location>
        <begin position="415"/>
        <end position="437"/>
    </location>
</feature>
<feature type="transmembrane region" description="Helical" evidence="2">
    <location>
        <begin position="460"/>
        <end position="480"/>
    </location>
</feature>
<dbReference type="eggNOG" id="COG0841">
    <property type="taxonomic scope" value="Bacteria"/>
</dbReference>
<proteinExistence type="predicted"/>
<dbReference type="Proteomes" id="UP000009885">
    <property type="component" value="Unassembled WGS sequence"/>
</dbReference>
<dbReference type="PANTHER" id="PTHR32063">
    <property type="match status" value="1"/>
</dbReference>
<feature type="transmembrane region" description="Helical" evidence="2">
    <location>
        <begin position="929"/>
        <end position="954"/>
    </location>
</feature>
<keyword evidence="2" id="KW-1133">Transmembrane helix</keyword>
<feature type="transmembrane region" description="Helical" evidence="2">
    <location>
        <begin position="360"/>
        <end position="379"/>
    </location>
</feature>
<feature type="transmembrane region" description="Helical" evidence="2">
    <location>
        <begin position="386"/>
        <end position="403"/>
    </location>
</feature>
<evidence type="ECO:0000313" key="4">
    <source>
        <dbReference type="Proteomes" id="UP000009885"/>
    </source>
</evidence>
<feature type="transmembrane region" description="Helical" evidence="2">
    <location>
        <begin position="554"/>
        <end position="578"/>
    </location>
</feature>
<dbReference type="Gene3D" id="3.30.70.1440">
    <property type="entry name" value="Multidrug efflux transporter AcrB pore domain"/>
    <property type="match status" value="1"/>
</dbReference>
<evidence type="ECO:0000256" key="1">
    <source>
        <dbReference type="SAM" id="MobiDB-lite"/>
    </source>
</evidence>
<feature type="transmembrane region" description="Helical" evidence="2">
    <location>
        <begin position="877"/>
        <end position="896"/>
    </location>
</feature>
<dbReference type="InterPro" id="IPR027463">
    <property type="entry name" value="AcrB_DN_DC_subdom"/>
</dbReference>
<keyword evidence="4" id="KW-1185">Reference proteome</keyword>
<feature type="compositionally biased region" description="Basic and acidic residues" evidence="1">
    <location>
        <begin position="1162"/>
        <end position="1173"/>
    </location>
</feature>
<comment type="caution">
    <text evidence="3">The sequence shown here is derived from an EMBL/GenBank/DDBJ whole genome shotgun (WGS) entry which is preliminary data.</text>
</comment>
<accession>K9B2E0</accession>
<dbReference type="PATRIC" id="fig|1229783.3.peg.805"/>
<dbReference type="PANTHER" id="PTHR32063:SF0">
    <property type="entry name" value="SWARMING MOTILITY PROTEIN SWRC"/>
    <property type="match status" value="1"/>
</dbReference>
<feature type="region of interest" description="Disordered" evidence="1">
    <location>
        <begin position="255"/>
        <end position="280"/>
    </location>
</feature>
<feature type="compositionally biased region" description="Basic and acidic residues" evidence="1">
    <location>
        <begin position="1081"/>
        <end position="1119"/>
    </location>
</feature>
<dbReference type="SUPFAM" id="SSF82866">
    <property type="entry name" value="Multidrug efflux transporter AcrB transmembrane domain"/>
    <property type="match status" value="2"/>
</dbReference>
<feature type="compositionally biased region" description="Polar residues" evidence="1">
    <location>
        <begin position="1062"/>
        <end position="1080"/>
    </location>
</feature>
<dbReference type="Gene3D" id="3.30.70.1320">
    <property type="entry name" value="Multidrug efflux transporter AcrB pore domain like"/>
    <property type="match status" value="1"/>
</dbReference>